<dbReference type="EMBL" id="KV454429">
    <property type="protein sequence ID" value="ODQ80727.1"/>
    <property type="molecule type" value="Genomic_DNA"/>
</dbReference>
<feature type="domain" description="RRM Nup35-type" evidence="10">
    <location>
        <begin position="162"/>
        <end position="264"/>
    </location>
</feature>
<dbReference type="PANTHER" id="PTHR21527">
    <property type="entry name" value="NUCLEOPORIN NUP35"/>
    <property type="match status" value="1"/>
</dbReference>
<dbReference type="InterPro" id="IPR007846">
    <property type="entry name" value="RRM_NUP35_dom"/>
</dbReference>
<dbReference type="STRING" id="984486.A0A1E3QUU8"/>
<proteinExistence type="predicted"/>
<dbReference type="InterPro" id="IPR012677">
    <property type="entry name" value="Nucleotide-bd_a/b_plait_sf"/>
</dbReference>
<dbReference type="GO" id="GO:0017056">
    <property type="term" value="F:structural constituent of nuclear pore"/>
    <property type="evidence" value="ECO:0007669"/>
    <property type="project" value="TreeGrafter"/>
</dbReference>
<organism evidence="11 12">
    <name type="scientific">Babjeviella inositovora NRRL Y-12698</name>
    <dbReference type="NCBI Taxonomy" id="984486"/>
    <lineage>
        <taxon>Eukaryota</taxon>
        <taxon>Fungi</taxon>
        <taxon>Dikarya</taxon>
        <taxon>Ascomycota</taxon>
        <taxon>Saccharomycotina</taxon>
        <taxon>Pichiomycetes</taxon>
        <taxon>Serinales incertae sedis</taxon>
        <taxon>Babjeviella</taxon>
    </lineage>
</organism>
<sequence length="347" mass="37623">MSWQTLTLPPTFNAASFNTAFTAAPGNTNSAAAAPQTDATQAKKRVIPNHLVVRSQRKVNDAALKLSLNGESAGYNTSLSFGAGRNLHSPAFTSNQEGTDDDAPPMKSIYDLREEDETKDDSALLNSFVHKDPKEFNNVFNKTRNSLNVGAKPETAVLAPMANGESAVLVFGYPESIANEVISHFNQYGLIMEDFAIVRNRNNSAFTPSKGRSPASAPIFSGEGWVKLTYDNPSSAMRALEDNGIYYNGSLVGVVQYTKAAVEKLTNRKISNKEDVGETRLPVVQTVKPDEKAVESLFNLSLELKDGRSLFFNETDASKKAQISKVEGEKTSVLGKLGKLVFGFDAI</sequence>
<dbReference type="PROSITE" id="PS51472">
    <property type="entry name" value="RRM_NUP35"/>
    <property type="match status" value="1"/>
</dbReference>
<keyword evidence="4" id="KW-0653">Protein transport</keyword>
<keyword evidence="7 8" id="KW-0539">Nucleus</keyword>
<evidence type="ECO:0000313" key="11">
    <source>
        <dbReference type="EMBL" id="ODQ80727.1"/>
    </source>
</evidence>
<name>A0A1E3QUU8_9ASCO</name>
<evidence type="ECO:0000256" key="7">
    <source>
        <dbReference type="ARBA" id="ARBA00023242"/>
    </source>
</evidence>
<gene>
    <name evidence="11" type="ORF">BABINDRAFT_160949</name>
</gene>
<keyword evidence="6 8" id="KW-0906">Nuclear pore complex</keyword>
<comment type="subcellular location">
    <subcellularLocation>
        <location evidence="1">Nucleus</location>
        <location evidence="1">Nuclear pore complex</location>
    </subcellularLocation>
</comment>
<evidence type="ECO:0000256" key="2">
    <source>
        <dbReference type="ARBA" id="ARBA00022448"/>
    </source>
</evidence>
<evidence type="ECO:0000256" key="9">
    <source>
        <dbReference type="SAM" id="MobiDB-lite"/>
    </source>
</evidence>
<dbReference type="GO" id="GO:0006999">
    <property type="term" value="P:nuclear pore organization"/>
    <property type="evidence" value="ECO:0007669"/>
    <property type="project" value="TreeGrafter"/>
</dbReference>
<keyword evidence="5" id="KW-0811">Translocation</keyword>
<keyword evidence="12" id="KW-1185">Reference proteome</keyword>
<feature type="region of interest" description="Disordered" evidence="9">
    <location>
        <begin position="88"/>
        <end position="107"/>
    </location>
</feature>
<dbReference type="Proteomes" id="UP000094336">
    <property type="component" value="Unassembled WGS sequence"/>
</dbReference>
<accession>A0A1E3QUU8</accession>
<dbReference type="Gene3D" id="3.30.70.330">
    <property type="match status" value="1"/>
</dbReference>
<dbReference type="GO" id="GO:0044615">
    <property type="term" value="C:nuclear pore nuclear basket"/>
    <property type="evidence" value="ECO:0007669"/>
    <property type="project" value="TreeGrafter"/>
</dbReference>
<evidence type="ECO:0000256" key="5">
    <source>
        <dbReference type="ARBA" id="ARBA00023010"/>
    </source>
</evidence>
<dbReference type="GO" id="GO:0006607">
    <property type="term" value="P:NLS-bearing protein import into nucleus"/>
    <property type="evidence" value="ECO:0007669"/>
    <property type="project" value="TreeGrafter"/>
</dbReference>
<evidence type="ECO:0000256" key="8">
    <source>
        <dbReference type="PROSITE-ProRule" id="PRU00804"/>
    </source>
</evidence>
<evidence type="ECO:0000256" key="6">
    <source>
        <dbReference type="ARBA" id="ARBA00023132"/>
    </source>
</evidence>
<dbReference type="RefSeq" id="XP_018986055.1">
    <property type="nucleotide sequence ID" value="XM_019128559.1"/>
</dbReference>
<dbReference type="GO" id="GO:0005543">
    <property type="term" value="F:phospholipid binding"/>
    <property type="evidence" value="ECO:0007669"/>
    <property type="project" value="TreeGrafter"/>
</dbReference>
<keyword evidence="3 8" id="KW-0509">mRNA transport</keyword>
<evidence type="ECO:0000259" key="10">
    <source>
        <dbReference type="PROSITE" id="PS51472"/>
    </source>
</evidence>
<evidence type="ECO:0000256" key="1">
    <source>
        <dbReference type="ARBA" id="ARBA00004567"/>
    </source>
</evidence>
<dbReference type="GeneID" id="30146412"/>
<dbReference type="InterPro" id="IPR035979">
    <property type="entry name" value="RBD_domain_sf"/>
</dbReference>
<evidence type="ECO:0000256" key="3">
    <source>
        <dbReference type="ARBA" id="ARBA00022816"/>
    </source>
</evidence>
<dbReference type="PANTHER" id="PTHR21527:SF6">
    <property type="entry name" value="NUCLEOPORIN NUP35"/>
    <property type="match status" value="1"/>
</dbReference>
<protein>
    <recommendedName>
        <fullName evidence="10">RRM Nup35-type domain-containing protein</fullName>
    </recommendedName>
</protein>
<dbReference type="CDD" id="cd12721">
    <property type="entry name" value="RRM_Nup53p_fungi"/>
    <property type="match status" value="1"/>
</dbReference>
<keyword evidence="2 8" id="KW-0813">Transport</keyword>
<evidence type="ECO:0000256" key="4">
    <source>
        <dbReference type="ARBA" id="ARBA00022927"/>
    </source>
</evidence>
<dbReference type="GO" id="GO:0044613">
    <property type="term" value="C:nuclear pore central transport channel"/>
    <property type="evidence" value="ECO:0007669"/>
    <property type="project" value="TreeGrafter"/>
</dbReference>
<dbReference type="Pfam" id="PF05172">
    <property type="entry name" value="RRM_Nup35"/>
    <property type="match status" value="1"/>
</dbReference>
<evidence type="ECO:0000313" key="12">
    <source>
        <dbReference type="Proteomes" id="UP000094336"/>
    </source>
</evidence>
<dbReference type="GO" id="GO:0051028">
    <property type="term" value="P:mRNA transport"/>
    <property type="evidence" value="ECO:0007669"/>
    <property type="project" value="UniProtKB-UniRule"/>
</dbReference>
<dbReference type="AlphaFoldDB" id="A0A1E3QUU8"/>
<dbReference type="OrthoDB" id="1733656at2759"/>
<dbReference type="SUPFAM" id="SSF54928">
    <property type="entry name" value="RNA-binding domain, RBD"/>
    <property type="match status" value="1"/>
</dbReference>
<dbReference type="GO" id="GO:0003676">
    <property type="term" value="F:nucleic acid binding"/>
    <property type="evidence" value="ECO:0007669"/>
    <property type="project" value="InterPro"/>
</dbReference>
<reference evidence="12" key="1">
    <citation type="submission" date="2016-05" db="EMBL/GenBank/DDBJ databases">
        <title>Comparative genomics of biotechnologically important yeasts.</title>
        <authorList>
            <consortium name="DOE Joint Genome Institute"/>
            <person name="Riley R."/>
            <person name="Haridas S."/>
            <person name="Wolfe K.H."/>
            <person name="Lopes M.R."/>
            <person name="Hittinger C.T."/>
            <person name="Goker M."/>
            <person name="Salamov A."/>
            <person name="Wisecaver J."/>
            <person name="Long T.M."/>
            <person name="Aerts A.L."/>
            <person name="Barry K."/>
            <person name="Choi C."/>
            <person name="Clum A."/>
            <person name="Coughlan A.Y."/>
            <person name="Deshpande S."/>
            <person name="Douglass A.P."/>
            <person name="Hanson S.J."/>
            <person name="Klenk H.-P."/>
            <person name="Labutti K."/>
            <person name="Lapidus A."/>
            <person name="Lindquist E."/>
            <person name="Lipzen A."/>
            <person name="Meier-Kolthoff J.P."/>
            <person name="Ohm R.A."/>
            <person name="Otillar R.P."/>
            <person name="Pangilinan J."/>
            <person name="Peng Y."/>
            <person name="Rokas A."/>
            <person name="Rosa C.A."/>
            <person name="Scheuner C."/>
            <person name="Sibirny A.A."/>
            <person name="Slot J.C."/>
            <person name="Stielow J.B."/>
            <person name="Sun H."/>
            <person name="Kurtzman C.P."/>
            <person name="Blackwell M."/>
            <person name="Grigoriev I.V."/>
            <person name="Jeffries T.W."/>
        </authorList>
    </citation>
    <scope>NUCLEOTIDE SEQUENCE [LARGE SCALE GENOMIC DNA]</scope>
    <source>
        <strain evidence="12">NRRL Y-12698</strain>
    </source>
</reference>